<evidence type="ECO:0000256" key="1">
    <source>
        <dbReference type="SAM" id="Phobius"/>
    </source>
</evidence>
<gene>
    <name evidence="2" type="ordered locus">AMED_8160</name>
</gene>
<dbReference type="AlphaFoldDB" id="A0A0H3DG65"/>
<feature type="transmembrane region" description="Helical" evidence="1">
    <location>
        <begin position="266"/>
        <end position="284"/>
    </location>
</feature>
<feature type="transmembrane region" description="Helical" evidence="1">
    <location>
        <begin position="201"/>
        <end position="228"/>
    </location>
</feature>
<keyword evidence="1" id="KW-0812">Transmembrane</keyword>
<keyword evidence="1" id="KW-1133">Transmembrane helix</keyword>
<keyword evidence="1" id="KW-0472">Membrane</keyword>
<feature type="transmembrane region" description="Helical" evidence="1">
    <location>
        <begin position="240"/>
        <end position="259"/>
    </location>
</feature>
<dbReference type="HOGENOM" id="CLU_755758_0_0_11"/>
<dbReference type="EMBL" id="CP002000">
    <property type="protein sequence ID" value="ADJ49860.1"/>
    <property type="molecule type" value="Genomic_DNA"/>
</dbReference>
<dbReference type="KEGG" id="amd:AMED_8160"/>
<protein>
    <submittedName>
        <fullName evidence="2">Uncharacterized protein</fullName>
    </submittedName>
</protein>
<dbReference type="OrthoDB" id="517234at2"/>
<feature type="transmembrane region" description="Helical" evidence="1">
    <location>
        <begin position="121"/>
        <end position="146"/>
    </location>
</feature>
<feature type="transmembrane region" description="Helical" evidence="1">
    <location>
        <begin position="304"/>
        <end position="337"/>
    </location>
</feature>
<name>A0A0H3DG65_AMYMU</name>
<dbReference type="Proteomes" id="UP000000328">
    <property type="component" value="Chromosome"/>
</dbReference>
<evidence type="ECO:0000313" key="2">
    <source>
        <dbReference type="EMBL" id="ADJ49860.1"/>
    </source>
</evidence>
<organism evidence="2 3">
    <name type="scientific">Amycolatopsis mediterranei (strain U-32)</name>
    <dbReference type="NCBI Taxonomy" id="749927"/>
    <lineage>
        <taxon>Bacteria</taxon>
        <taxon>Bacillati</taxon>
        <taxon>Actinomycetota</taxon>
        <taxon>Actinomycetes</taxon>
        <taxon>Pseudonocardiales</taxon>
        <taxon>Pseudonocardiaceae</taxon>
        <taxon>Amycolatopsis</taxon>
    </lineage>
</organism>
<feature type="transmembrane region" description="Helical" evidence="1">
    <location>
        <begin position="158"/>
        <end position="180"/>
    </location>
</feature>
<evidence type="ECO:0000313" key="3">
    <source>
        <dbReference type="Proteomes" id="UP000000328"/>
    </source>
</evidence>
<reference evidence="2 3" key="1">
    <citation type="journal article" date="2010" name="Cell Res.">
        <title>Complete genome sequence of the rifamycin SV-producing Amycolatopsis mediterranei U32 revealed its genetic characteristics in phylogeny and metabolism.</title>
        <authorList>
            <person name="Zhao W."/>
            <person name="Zhong Y."/>
            <person name="Yuan H."/>
            <person name="Wang J."/>
            <person name="Zheng H."/>
            <person name="Wang Y."/>
            <person name="Cen X."/>
            <person name="Xu F."/>
            <person name="Bai J."/>
            <person name="Han X."/>
            <person name="Lu G."/>
            <person name="Zhu Y."/>
            <person name="Shao Z."/>
            <person name="Yan H."/>
            <person name="Li C."/>
            <person name="Peng N."/>
            <person name="Zhang Z."/>
            <person name="Zhang Y."/>
            <person name="Lin W."/>
            <person name="Fan Y."/>
            <person name="Qin Z."/>
            <person name="Hu Y."/>
            <person name="Zhu B."/>
            <person name="Wang S."/>
            <person name="Ding X."/>
            <person name="Zhao G.P."/>
        </authorList>
    </citation>
    <scope>NUCLEOTIDE SEQUENCE [LARGE SCALE GENOMIC DNA]</scope>
    <source>
        <strain evidence="3">U-32</strain>
    </source>
</reference>
<proteinExistence type="predicted"/>
<feature type="transmembrane region" description="Helical" evidence="1">
    <location>
        <begin position="90"/>
        <end position="109"/>
    </location>
</feature>
<feature type="transmembrane region" description="Helical" evidence="1">
    <location>
        <begin position="63"/>
        <end position="84"/>
    </location>
</feature>
<accession>A0A0H3DG65</accession>
<dbReference type="eggNOG" id="COG0025">
    <property type="taxonomic scope" value="Bacteria"/>
</dbReference>
<feature type="transmembrane region" description="Helical" evidence="1">
    <location>
        <begin position="31"/>
        <end position="51"/>
    </location>
</feature>
<sequence length="369" mass="38084">MPARVLALLPALALGVVVAAGSGLDVAHSRGYPVAVTVLLAIGLYASTHGIDVAEFRNRWKTVLVAVTIGVFVKAALISAVMFAFYREPYVLLLAIAMAQIDPLSVAAMRAKSRMSEQGKALLAAWAAFDDPVTVLLTAYLTAAIVPSAGAGPAVLPSGLAAAGVNFLANAALVVAVWLVRVAVRSRNPASAAGRRVRAGLEVVLLLACGTAAVHWSLLLGLAVTGLFLRPDFGAVLDRAVTACLVLAAFAVGLVLAGGVRIVPGIVLGTAAYGAQVVVALLLTAPRAWRADRAKLALGQQNGLTALVLALVLEPVVPVAVATVGPAILVVNLWHAAANGVWDRRHRFPRICATRAERSNEVPHAEHAG</sequence>